<dbReference type="GO" id="GO:0003677">
    <property type="term" value="F:DNA binding"/>
    <property type="evidence" value="ECO:0007669"/>
    <property type="project" value="UniProtKB-KW"/>
</dbReference>
<dbReference type="CDD" id="cd01392">
    <property type="entry name" value="HTH_LacI"/>
    <property type="match status" value="1"/>
</dbReference>
<dbReference type="Gene3D" id="3.40.50.2300">
    <property type="match status" value="2"/>
</dbReference>
<evidence type="ECO:0000256" key="2">
    <source>
        <dbReference type="ARBA" id="ARBA00023125"/>
    </source>
</evidence>
<dbReference type="RefSeq" id="WP_262595464.1">
    <property type="nucleotide sequence ID" value="NZ_CP103300.1"/>
</dbReference>
<dbReference type="EMBL" id="CP103300">
    <property type="protein sequence ID" value="UYM14064.1"/>
    <property type="molecule type" value="Genomic_DNA"/>
</dbReference>
<evidence type="ECO:0000256" key="1">
    <source>
        <dbReference type="ARBA" id="ARBA00023015"/>
    </source>
</evidence>
<dbReference type="PANTHER" id="PTHR30146:SF109">
    <property type="entry name" value="HTH-TYPE TRANSCRIPTIONAL REGULATOR GALS"/>
    <property type="match status" value="1"/>
</dbReference>
<keyword evidence="2 5" id="KW-0238">DNA-binding</keyword>
<dbReference type="InterPro" id="IPR046335">
    <property type="entry name" value="LacI/GalR-like_sensor"/>
</dbReference>
<dbReference type="PANTHER" id="PTHR30146">
    <property type="entry name" value="LACI-RELATED TRANSCRIPTIONAL REPRESSOR"/>
    <property type="match status" value="1"/>
</dbReference>
<keyword evidence="3" id="KW-0804">Transcription</keyword>
<evidence type="ECO:0000313" key="6">
    <source>
        <dbReference type="Proteomes" id="UP001163255"/>
    </source>
</evidence>
<evidence type="ECO:0000313" key="5">
    <source>
        <dbReference type="EMBL" id="UYM14064.1"/>
    </source>
</evidence>
<dbReference type="InterPro" id="IPR010982">
    <property type="entry name" value="Lambda_DNA-bd_dom_sf"/>
</dbReference>
<sequence length="343" mass="38041">MANIKDVAKLAGVSISTVSRVVNNTAGVARSKKEAVVRAMSELDYKPNSFAKALVSNKSDTLGLVVGDLGDPFFSLLMRGVEKVASHYNKQLLVSSGHHDPEREKEAILSLIDRRCDAIVVHSKALSDYQVMELLESQTSSVIINRSIQGFEARCIYLDNRKAGEMATRYLLEHGHRHIAFISRSSENKHLELEDTRDRYQGYQEALLAHSIFPDTGLLSKNQPDEQGGYNATIELLNRKVEFTAIFAYNDAMAAGCMMALRERKVQVPNDVSVMGVDDVLLAHFLNPGLTTVRYPIEAMGTAAASLALALAGEHEPGKQEQPKLVREFIPEIKIRESVRYLK</sequence>
<dbReference type="Pfam" id="PF00356">
    <property type="entry name" value="LacI"/>
    <property type="match status" value="1"/>
</dbReference>
<accession>A0ABY6GNT9</accession>
<evidence type="ECO:0000256" key="3">
    <source>
        <dbReference type="ARBA" id="ARBA00023163"/>
    </source>
</evidence>
<feature type="domain" description="HTH lacI-type" evidence="4">
    <location>
        <begin position="2"/>
        <end position="56"/>
    </location>
</feature>
<dbReference type="Pfam" id="PF13377">
    <property type="entry name" value="Peripla_BP_3"/>
    <property type="match status" value="1"/>
</dbReference>
<dbReference type="SUPFAM" id="SSF53822">
    <property type="entry name" value="Periplasmic binding protein-like I"/>
    <property type="match status" value="1"/>
</dbReference>
<keyword evidence="1" id="KW-0805">Transcription regulation</keyword>
<evidence type="ECO:0000259" key="4">
    <source>
        <dbReference type="PROSITE" id="PS50932"/>
    </source>
</evidence>
<dbReference type="SMART" id="SM00354">
    <property type="entry name" value="HTH_LACI"/>
    <property type="match status" value="1"/>
</dbReference>
<dbReference type="CDD" id="cd06270">
    <property type="entry name" value="PBP1_GalS-like"/>
    <property type="match status" value="1"/>
</dbReference>
<dbReference type="InterPro" id="IPR028082">
    <property type="entry name" value="Peripla_BP_I"/>
</dbReference>
<dbReference type="SUPFAM" id="SSF47413">
    <property type="entry name" value="lambda repressor-like DNA-binding domains"/>
    <property type="match status" value="1"/>
</dbReference>
<reference evidence="5" key="1">
    <citation type="submission" date="2022-10" db="EMBL/GenBank/DDBJ databases">
        <title>Completed Genome Sequence of two octocoral isolated bacterium, Endozoicomonas euniceicola EF212T and Endozoicomonas gorgoniicola PS125T.</title>
        <authorList>
            <person name="Chiou Y.-J."/>
            <person name="Chen Y.-H."/>
        </authorList>
    </citation>
    <scope>NUCLEOTIDE SEQUENCE</scope>
    <source>
        <strain evidence="5">EF212</strain>
    </source>
</reference>
<gene>
    <name evidence="5" type="ORF">NX720_14210</name>
</gene>
<dbReference type="Proteomes" id="UP001163255">
    <property type="component" value="Chromosome"/>
</dbReference>
<keyword evidence="6" id="KW-1185">Reference proteome</keyword>
<dbReference type="Gene3D" id="1.10.260.40">
    <property type="entry name" value="lambda repressor-like DNA-binding domains"/>
    <property type="match status" value="1"/>
</dbReference>
<name>A0ABY6GNT9_9GAMM</name>
<proteinExistence type="predicted"/>
<dbReference type="PROSITE" id="PS00356">
    <property type="entry name" value="HTH_LACI_1"/>
    <property type="match status" value="1"/>
</dbReference>
<dbReference type="InterPro" id="IPR000843">
    <property type="entry name" value="HTH_LacI"/>
</dbReference>
<dbReference type="PRINTS" id="PR00036">
    <property type="entry name" value="HTHLACI"/>
</dbReference>
<protein>
    <submittedName>
        <fullName evidence="5">LacI family DNA-binding transcriptional regulator</fullName>
    </submittedName>
</protein>
<organism evidence="5 6">
    <name type="scientific">Endozoicomonas euniceicola</name>
    <dbReference type="NCBI Taxonomy" id="1234143"/>
    <lineage>
        <taxon>Bacteria</taxon>
        <taxon>Pseudomonadati</taxon>
        <taxon>Pseudomonadota</taxon>
        <taxon>Gammaproteobacteria</taxon>
        <taxon>Oceanospirillales</taxon>
        <taxon>Endozoicomonadaceae</taxon>
        <taxon>Endozoicomonas</taxon>
    </lineage>
</organism>
<dbReference type="PROSITE" id="PS50932">
    <property type="entry name" value="HTH_LACI_2"/>
    <property type="match status" value="1"/>
</dbReference>